<gene>
    <name evidence="1" type="ORF">LRX75_07705</name>
</gene>
<reference evidence="1" key="1">
    <citation type="submission" date="2021-12" db="EMBL/GenBank/DDBJ databases">
        <authorList>
            <person name="Li Y."/>
        </authorList>
    </citation>
    <scope>NUCLEOTIDE SEQUENCE</scope>
    <source>
        <strain evidence="1">DKSPLA3</strain>
    </source>
</reference>
<accession>A0A9X1T0C0</accession>
<comment type="caution">
    <text evidence="1">The sequence shown here is derived from an EMBL/GenBank/DDBJ whole genome shotgun (WGS) entry which is preliminary data.</text>
</comment>
<evidence type="ECO:0000313" key="1">
    <source>
        <dbReference type="EMBL" id="MCD7108924.1"/>
    </source>
</evidence>
<keyword evidence="2" id="KW-1185">Reference proteome</keyword>
<organism evidence="1 2">
    <name type="scientific">Rhizobium quercicola</name>
    <dbReference type="NCBI Taxonomy" id="2901226"/>
    <lineage>
        <taxon>Bacteria</taxon>
        <taxon>Pseudomonadati</taxon>
        <taxon>Pseudomonadota</taxon>
        <taxon>Alphaproteobacteria</taxon>
        <taxon>Hyphomicrobiales</taxon>
        <taxon>Rhizobiaceae</taxon>
        <taxon>Rhizobium/Agrobacterium group</taxon>
        <taxon>Rhizobium</taxon>
    </lineage>
</organism>
<dbReference type="Proteomes" id="UP001139089">
    <property type="component" value="Unassembled WGS sequence"/>
</dbReference>
<sequence length="153" mass="16133">MTIRLRPHHLLCMLTYIGKGYSPAFVRNYDAIAARISAGEALAVVDGPDDICRPLLETPNPHCFNDSVAARDRRAAADVAALLGCEIHAGVDLVIDAARIALLRTHFAAGSIRAACAGCEWSGLCDGIAGDGFRAVRVAPADPQDLGKQVPSL</sequence>
<dbReference type="RefSeq" id="WP_231813242.1">
    <property type="nucleotide sequence ID" value="NZ_JAJOZR010000004.1"/>
</dbReference>
<proteinExistence type="predicted"/>
<dbReference type="Pfam" id="PF06935">
    <property type="entry name" value="DUF1284"/>
    <property type="match status" value="1"/>
</dbReference>
<name>A0A9X1T0C0_9HYPH</name>
<evidence type="ECO:0000313" key="2">
    <source>
        <dbReference type="Proteomes" id="UP001139089"/>
    </source>
</evidence>
<dbReference type="EMBL" id="JAJOZR010000004">
    <property type="protein sequence ID" value="MCD7108924.1"/>
    <property type="molecule type" value="Genomic_DNA"/>
</dbReference>
<dbReference type="InterPro" id="IPR009702">
    <property type="entry name" value="DUF1284"/>
</dbReference>
<dbReference type="AlphaFoldDB" id="A0A9X1T0C0"/>
<protein>
    <submittedName>
        <fullName evidence="1">DUF1284 domain-containing protein</fullName>
    </submittedName>
</protein>